<keyword evidence="1" id="KW-0732">Signal</keyword>
<dbReference type="PANTHER" id="PTHR47976">
    <property type="entry name" value="G-TYPE LECTIN S-RECEPTOR-LIKE SERINE/THREONINE-PROTEIN KINASE SD2-5"/>
    <property type="match status" value="1"/>
</dbReference>
<dbReference type="GO" id="GO:0004672">
    <property type="term" value="F:protein kinase activity"/>
    <property type="evidence" value="ECO:0007669"/>
    <property type="project" value="InterPro"/>
</dbReference>
<protein>
    <recommendedName>
        <fullName evidence="2">Protein kinase domain-containing protein</fullName>
    </recommendedName>
</protein>
<evidence type="ECO:0000256" key="1">
    <source>
        <dbReference type="ARBA" id="ARBA00022729"/>
    </source>
</evidence>
<dbReference type="AlphaFoldDB" id="A0AA89BIK2"/>
<keyword evidence="4" id="KW-1185">Reference proteome</keyword>
<dbReference type="PROSITE" id="PS50011">
    <property type="entry name" value="PROTEIN_KINASE_DOM"/>
    <property type="match status" value="1"/>
</dbReference>
<dbReference type="EMBL" id="JAVXUP010000020">
    <property type="protein sequence ID" value="KAK3042448.1"/>
    <property type="molecule type" value="Genomic_DNA"/>
</dbReference>
<evidence type="ECO:0000313" key="3">
    <source>
        <dbReference type="EMBL" id="KAK3042448.1"/>
    </source>
</evidence>
<accession>A0AA89BIK2</accession>
<dbReference type="PANTHER" id="PTHR47976:SF30">
    <property type="entry name" value="RECEPTOR-LIKE SERINE_THREONINE-PROTEIN KINASE"/>
    <property type="match status" value="1"/>
</dbReference>
<evidence type="ECO:0000313" key="4">
    <source>
        <dbReference type="Proteomes" id="UP001188597"/>
    </source>
</evidence>
<feature type="domain" description="Protein kinase" evidence="2">
    <location>
        <begin position="1"/>
        <end position="132"/>
    </location>
</feature>
<proteinExistence type="predicted"/>
<sequence>MATMRGIPGYLAPEWLGSIITEKVNVYSFGIVIVEITCGWKSFDKLQPDEDIHVLGLFQRRAEDRQIHGREVVEIMKPALWCLQPDFVKRPPVSVVVLRKNMPERSNLIGTSTQSENETSVTLIGVKPASSP</sequence>
<evidence type="ECO:0000259" key="2">
    <source>
        <dbReference type="PROSITE" id="PS50011"/>
    </source>
</evidence>
<name>A0AA89BIK2_9ASTE</name>
<dbReference type="InterPro" id="IPR051343">
    <property type="entry name" value="G-type_lectin_kinases/EP1-like"/>
</dbReference>
<dbReference type="InterPro" id="IPR001245">
    <property type="entry name" value="Ser-Thr/Tyr_kinase_cat_dom"/>
</dbReference>
<dbReference type="InterPro" id="IPR011009">
    <property type="entry name" value="Kinase-like_dom_sf"/>
</dbReference>
<dbReference type="Gene3D" id="1.10.510.10">
    <property type="entry name" value="Transferase(Phosphotransferase) domain 1"/>
    <property type="match status" value="1"/>
</dbReference>
<gene>
    <name evidence="3" type="ORF">RJ639_000172</name>
</gene>
<dbReference type="InterPro" id="IPR000719">
    <property type="entry name" value="Prot_kinase_dom"/>
</dbReference>
<dbReference type="Proteomes" id="UP001188597">
    <property type="component" value="Unassembled WGS sequence"/>
</dbReference>
<reference evidence="3" key="1">
    <citation type="submission" date="2022-12" db="EMBL/GenBank/DDBJ databases">
        <title>Draft genome assemblies for two species of Escallonia (Escalloniales).</title>
        <authorList>
            <person name="Chanderbali A."/>
            <person name="Dervinis C."/>
            <person name="Anghel I."/>
            <person name="Soltis D."/>
            <person name="Soltis P."/>
            <person name="Zapata F."/>
        </authorList>
    </citation>
    <scope>NUCLEOTIDE SEQUENCE</scope>
    <source>
        <strain evidence="3">UCBG64.0493</strain>
        <tissue evidence="3">Leaf</tissue>
    </source>
</reference>
<dbReference type="SUPFAM" id="SSF56112">
    <property type="entry name" value="Protein kinase-like (PK-like)"/>
    <property type="match status" value="1"/>
</dbReference>
<organism evidence="3 4">
    <name type="scientific">Escallonia herrerae</name>
    <dbReference type="NCBI Taxonomy" id="1293975"/>
    <lineage>
        <taxon>Eukaryota</taxon>
        <taxon>Viridiplantae</taxon>
        <taxon>Streptophyta</taxon>
        <taxon>Embryophyta</taxon>
        <taxon>Tracheophyta</taxon>
        <taxon>Spermatophyta</taxon>
        <taxon>Magnoliopsida</taxon>
        <taxon>eudicotyledons</taxon>
        <taxon>Gunneridae</taxon>
        <taxon>Pentapetalae</taxon>
        <taxon>asterids</taxon>
        <taxon>campanulids</taxon>
        <taxon>Escalloniales</taxon>
        <taxon>Escalloniaceae</taxon>
        <taxon>Escallonia</taxon>
    </lineage>
</organism>
<comment type="caution">
    <text evidence="3">The sequence shown here is derived from an EMBL/GenBank/DDBJ whole genome shotgun (WGS) entry which is preliminary data.</text>
</comment>
<dbReference type="Pfam" id="PF07714">
    <property type="entry name" value="PK_Tyr_Ser-Thr"/>
    <property type="match status" value="1"/>
</dbReference>
<dbReference type="GO" id="GO:0005524">
    <property type="term" value="F:ATP binding"/>
    <property type="evidence" value="ECO:0007669"/>
    <property type="project" value="InterPro"/>
</dbReference>